<proteinExistence type="predicted"/>
<evidence type="ECO:0000313" key="2">
    <source>
        <dbReference type="Proteomes" id="UP000507222"/>
    </source>
</evidence>
<reference evidence="1 2" key="1">
    <citation type="submission" date="2020-05" db="EMBL/GenBank/DDBJ databases">
        <authorList>
            <person name="Campoy J."/>
            <person name="Schneeberger K."/>
            <person name="Spophaly S."/>
        </authorList>
    </citation>
    <scope>NUCLEOTIDE SEQUENCE [LARGE SCALE GENOMIC DNA]</scope>
    <source>
        <strain evidence="1">PruArmRojPasFocal</strain>
    </source>
</reference>
<evidence type="ECO:0000313" key="1">
    <source>
        <dbReference type="EMBL" id="CAB4267664.1"/>
    </source>
</evidence>
<accession>A0A6J5TWF2</accession>
<dbReference type="Proteomes" id="UP000507222">
    <property type="component" value="Unassembled WGS sequence"/>
</dbReference>
<name>A0A6J5TWF2_PRUAR</name>
<organism evidence="1 2">
    <name type="scientific">Prunus armeniaca</name>
    <name type="common">Apricot</name>
    <name type="synonym">Armeniaca vulgaris</name>
    <dbReference type="NCBI Taxonomy" id="36596"/>
    <lineage>
        <taxon>Eukaryota</taxon>
        <taxon>Viridiplantae</taxon>
        <taxon>Streptophyta</taxon>
        <taxon>Embryophyta</taxon>
        <taxon>Tracheophyta</taxon>
        <taxon>Spermatophyta</taxon>
        <taxon>Magnoliopsida</taxon>
        <taxon>eudicotyledons</taxon>
        <taxon>Gunneridae</taxon>
        <taxon>Pentapetalae</taxon>
        <taxon>rosids</taxon>
        <taxon>fabids</taxon>
        <taxon>Rosales</taxon>
        <taxon>Rosaceae</taxon>
        <taxon>Amygdaloideae</taxon>
        <taxon>Amygdaleae</taxon>
        <taxon>Prunus</taxon>
    </lineage>
</organism>
<dbReference type="AlphaFoldDB" id="A0A6J5TWF2"/>
<gene>
    <name evidence="1" type="ORF">CURHAP_LOCUS10467</name>
</gene>
<protein>
    <submittedName>
        <fullName evidence="1">Uncharacterized protein</fullName>
    </submittedName>
</protein>
<sequence length="67" mass="7506">MAACCSLEDHLTRFKTDTRPYSVHRDYYRMMGSQDPVLAADKANVTEASVRGLGVHVYFGTVKLVLL</sequence>
<dbReference type="EMBL" id="CAEKDK010000001">
    <property type="protein sequence ID" value="CAB4267664.1"/>
    <property type="molecule type" value="Genomic_DNA"/>
</dbReference>